<reference evidence="8" key="1">
    <citation type="submission" date="2019-08" db="EMBL/GenBank/DDBJ databases">
        <authorList>
            <person name="Kucharzyk K."/>
            <person name="Murdoch R.W."/>
            <person name="Higgins S."/>
            <person name="Loffler F."/>
        </authorList>
    </citation>
    <scope>NUCLEOTIDE SEQUENCE</scope>
</reference>
<feature type="transmembrane region" description="Helical" evidence="6">
    <location>
        <begin position="246"/>
        <end position="266"/>
    </location>
</feature>
<proteinExistence type="predicted"/>
<feature type="transmembrane region" description="Helical" evidence="6">
    <location>
        <begin position="101"/>
        <end position="120"/>
    </location>
</feature>
<evidence type="ECO:0000256" key="2">
    <source>
        <dbReference type="ARBA" id="ARBA00022475"/>
    </source>
</evidence>
<dbReference type="EMBL" id="VSSQ01000131">
    <property type="protein sequence ID" value="MPL79840.1"/>
    <property type="molecule type" value="Genomic_DNA"/>
</dbReference>
<protein>
    <recommendedName>
        <fullName evidence="7">EamA domain-containing protein</fullName>
    </recommendedName>
</protein>
<sequence>MSRQKKAVIMASFVVFFWATVATAFKLALAGMAAVTLLLISSLTALIVFTIYLGYTRNLVNTIKTLKDKRVVLNSLWQGAMNPFIYYLILFKGYSLLPAQIAQPMNFSWQVVLILLMAIFMKQKIGVIQALGVLISFAGIVMLSLNDGADSSGTLSIAGIIFILASTVIWAVYWMLKIDNSKEPVEELFRNFLAGSVFLLIAFLISPEPLEFGVPLYAAVYVGLFEMGITFILWNKALNIATNRIVVTQMIYLAPMLSFLIINRVLGERITLLTIAGLALIVSGILVSNMKHKKVLQHS</sequence>
<evidence type="ECO:0000256" key="5">
    <source>
        <dbReference type="ARBA" id="ARBA00023136"/>
    </source>
</evidence>
<feature type="transmembrane region" description="Helical" evidence="6">
    <location>
        <begin position="157"/>
        <end position="176"/>
    </location>
</feature>
<dbReference type="PANTHER" id="PTHR32322:SF18">
    <property type="entry name" value="S-ADENOSYLMETHIONINE_S-ADENOSYLHOMOCYSTEINE TRANSPORTER"/>
    <property type="match status" value="1"/>
</dbReference>
<comment type="subcellular location">
    <subcellularLocation>
        <location evidence="1">Cell membrane</location>
        <topology evidence="1">Multi-pass membrane protein</topology>
    </subcellularLocation>
</comment>
<dbReference type="GO" id="GO:0005886">
    <property type="term" value="C:plasma membrane"/>
    <property type="evidence" value="ECO:0007669"/>
    <property type="project" value="UniProtKB-SubCell"/>
</dbReference>
<dbReference type="InterPro" id="IPR050638">
    <property type="entry name" value="AA-Vitamin_Transporters"/>
</dbReference>
<dbReference type="InterPro" id="IPR037185">
    <property type="entry name" value="EmrE-like"/>
</dbReference>
<dbReference type="Pfam" id="PF00892">
    <property type="entry name" value="EamA"/>
    <property type="match status" value="2"/>
</dbReference>
<keyword evidence="2" id="KW-1003">Cell membrane</keyword>
<evidence type="ECO:0000313" key="8">
    <source>
        <dbReference type="EMBL" id="MPL79840.1"/>
    </source>
</evidence>
<feature type="transmembrane region" description="Helical" evidence="6">
    <location>
        <begin position="127"/>
        <end position="145"/>
    </location>
</feature>
<feature type="transmembrane region" description="Helical" evidence="6">
    <location>
        <begin position="272"/>
        <end position="290"/>
    </location>
</feature>
<feature type="transmembrane region" description="Helical" evidence="6">
    <location>
        <begin position="34"/>
        <end position="55"/>
    </location>
</feature>
<feature type="transmembrane region" description="Helical" evidence="6">
    <location>
        <begin position="212"/>
        <end position="234"/>
    </location>
</feature>
<comment type="caution">
    <text evidence="8">The sequence shown here is derived from an EMBL/GenBank/DDBJ whole genome shotgun (WGS) entry which is preliminary data.</text>
</comment>
<feature type="domain" description="EamA" evidence="7">
    <location>
        <begin position="158"/>
        <end position="289"/>
    </location>
</feature>
<gene>
    <name evidence="8" type="ORF">SDC9_25726</name>
</gene>
<organism evidence="8">
    <name type="scientific">bioreactor metagenome</name>
    <dbReference type="NCBI Taxonomy" id="1076179"/>
    <lineage>
        <taxon>unclassified sequences</taxon>
        <taxon>metagenomes</taxon>
        <taxon>ecological metagenomes</taxon>
    </lineage>
</organism>
<evidence type="ECO:0000256" key="4">
    <source>
        <dbReference type="ARBA" id="ARBA00022989"/>
    </source>
</evidence>
<evidence type="ECO:0000256" key="6">
    <source>
        <dbReference type="SAM" id="Phobius"/>
    </source>
</evidence>
<evidence type="ECO:0000256" key="3">
    <source>
        <dbReference type="ARBA" id="ARBA00022692"/>
    </source>
</evidence>
<dbReference type="PANTHER" id="PTHR32322">
    <property type="entry name" value="INNER MEMBRANE TRANSPORTER"/>
    <property type="match status" value="1"/>
</dbReference>
<keyword evidence="3 6" id="KW-0812">Transmembrane</keyword>
<evidence type="ECO:0000259" key="7">
    <source>
        <dbReference type="Pfam" id="PF00892"/>
    </source>
</evidence>
<dbReference type="InterPro" id="IPR000620">
    <property type="entry name" value="EamA_dom"/>
</dbReference>
<keyword evidence="4 6" id="KW-1133">Transmembrane helix</keyword>
<accession>A0A644ULL5</accession>
<keyword evidence="5 6" id="KW-0472">Membrane</keyword>
<dbReference type="SUPFAM" id="SSF103481">
    <property type="entry name" value="Multidrug resistance efflux transporter EmrE"/>
    <property type="match status" value="2"/>
</dbReference>
<dbReference type="AlphaFoldDB" id="A0A644ULL5"/>
<feature type="domain" description="EamA" evidence="7">
    <location>
        <begin position="6"/>
        <end position="144"/>
    </location>
</feature>
<name>A0A644ULL5_9ZZZZ</name>
<feature type="transmembrane region" description="Helical" evidence="6">
    <location>
        <begin position="76"/>
        <end position="95"/>
    </location>
</feature>
<evidence type="ECO:0000256" key="1">
    <source>
        <dbReference type="ARBA" id="ARBA00004651"/>
    </source>
</evidence>
<feature type="transmembrane region" description="Helical" evidence="6">
    <location>
        <begin position="188"/>
        <end position="206"/>
    </location>
</feature>